<dbReference type="Proteomes" id="UP000595001">
    <property type="component" value="Chromosome"/>
</dbReference>
<dbReference type="Pfam" id="PF24365">
    <property type="entry name" value="DUF7521"/>
    <property type="match status" value="1"/>
</dbReference>
<reference evidence="2 3" key="1">
    <citation type="submission" date="2020-12" db="EMBL/GenBank/DDBJ databases">
        <title>Halosimplex halophilum sp. nov. and Halosimplex salinum sp. nov., two new members of the genus Halosimplex.</title>
        <authorList>
            <person name="Cui H.L."/>
        </authorList>
    </citation>
    <scope>NUCLEOTIDE SEQUENCE [LARGE SCALE GENOMIC DNA]</scope>
    <source>
        <strain evidence="2 3">YGH94</strain>
    </source>
</reference>
<protein>
    <submittedName>
        <fullName evidence="2">Uncharacterized protein</fullName>
    </submittedName>
</protein>
<organism evidence="2 3">
    <name type="scientific">Halosimplex litoreum</name>
    <dbReference type="NCBI Taxonomy" id="1198301"/>
    <lineage>
        <taxon>Archaea</taxon>
        <taxon>Methanobacteriati</taxon>
        <taxon>Methanobacteriota</taxon>
        <taxon>Stenosarchaea group</taxon>
        <taxon>Halobacteria</taxon>
        <taxon>Halobacteriales</taxon>
        <taxon>Haloarculaceae</taxon>
        <taxon>Halosimplex</taxon>
    </lineage>
</organism>
<sequence>MAYRRTTDPALRALAVGIGLVTIGVVLGGVLHRAVDVRLAVGVQNVSTAADFAVLADSLYAERDDAGSTDHRRTAV</sequence>
<proteinExistence type="predicted"/>
<name>A0A7U3WBK7_9EURY</name>
<evidence type="ECO:0000313" key="3">
    <source>
        <dbReference type="Proteomes" id="UP000595001"/>
    </source>
</evidence>
<accession>A0A7U3WBK7</accession>
<dbReference type="AlphaFoldDB" id="A0A7U3WBK7"/>
<feature type="transmembrane region" description="Helical" evidence="1">
    <location>
        <begin position="12"/>
        <end position="31"/>
    </location>
</feature>
<dbReference type="KEGG" id="hlt:I7X12_01705"/>
<gene>
    <name evidence="2" type="ORF">I7X12_01705</name>
</gene>
<keyword evidence="1" id="KW-1133">Transmembrane helix</keyword>
<keyword evidence="1" id="KW-0812">Transmembrane</keyword>
<keyword evidence="1" id="KW-0472">Membrane</keyword>
<keyword evidence="3" id="KW-1185">Reference proteome</keyword>
<evidence type="ECO:0000313" key="2">
    <source>
        <dbReference type="EMBL" id="QPV65002.1"/>
    </source>
</evidence>
<dbReference type="EMBL" id="CP065856">
    <property type="protein sequence ID" value="QPV65002.1"/>
    <property type="molecule type" value="Genomic_DNA"/>
</dbReference>
<dbReference type="InterPro" id="IPR055943">
    <property type="entry name" value="DUF7521"/>
</dbReference>
<evidence type="ECO:0000256" key="1">
    <source>
        <dbReference type="SAM" id="Phobius"/>
    </source>
</evidence>